<protein>
    <submittedName>
        <fullName evidence="1">GntR family transcriptional regulator</fullName>
    </submittedName>
</protein>
<evidence type="ECO:0000313" key="1">
    <source>
        <dbReference type="EMBL" id="STV01073.1"/>
    </source>
</evidence>
<proteinExistence type="predicted"/>
<dbReference type="AlphaFoldDB" id="A0A378A6X5"/>
<dbReference type="EMBL" id="UGMA01000005">
    <property type="protein sequence ID" value="STV01073.1"/>
    <property type="molecule type" value="Genomic_DNA"/>
</dbReference>
<evidence type="ECO:0000313" key="2">
    <source>
        <dbReference type="Proteomes" id="UP000254020"/>
    </source>
</evidence>
<dbReference type="SUPFAM" id="SSF53383">
    <property type="entry name" value="PLP-dependent transferases"/>
    <property type="match status" value="1"/>
</dbReference>
<dbReference type="InterPro" id="IPR015424">
    <property type="entry name" value="PyrdxlP-dep_Trfase"/>
</dbReference>
<name>A0A378A6X5_KLEPN</name>
<dbReference type="PANTHER" id="PTHR46577:SF1">
    <property type="entry name" value="HTH-TYPE TRANSCRIPTIONAL REGULATORY PROTEIN GABR"/>
    <property type="match status" value="1"/>
</dbReference>
<accession>A0A378A6X5</accession>
<organism evidence="1 2">
    <name type="scientific">Klebsiella pneumoniae subsp. pneumoniae</name>
    <dbReference type="NCBI Taxonomy" id="72407"/>
    <lineage>
        <taxon>Bacteria</taxon>
        <taxon>Pseudomonadati</taxon>
        <taxon>Pseudomonadota</taxon>
        <taxon>Gammaproteobacteria</taxon>
        <taxon>Enterobacterales</taxon>
        <taxon>Enterobacteriaceae</taxon>
        <taxon>Klebsiella/Raoultella group</taxon>
        <taxon>Klebsiella</taxon>
        <taxon>Klebsiella pneumoniae complex</taxon>
    </lineage>
</organism>
<sequence>MRRLYRKRQQQLREALAQEITVPCDVLGGGGGMHLTVAMEGVNDRTLAQQARQFQLAPAALSHFYLDPQRARSGLVLGYGNTSASRYLPALRTLNRLIAQHRRA</sequence>
<dbReference type="PANTHER" id="PTHR46577">
    <property type="entry name" value="HTH-TYPE TRANSCRIPTIONAL REGULATORY PROTEIN GABR"/>
    <property type="match status" value="1"/>
</dbReference>
<dbReference type="InterPro" id="IPR051446">
    <property type="entry name" value="HTH_trans_reg/aminotransferase"/>
</dbReference>
<dbReference type="Proteomes" id="UP000254020">
    <property type="component" value="Unassembled WGS sequence"/>
</dbReference>
<reference evidence="1 2" key="1">
    <citation type="submission" date="2018-06" db="EMBL/GenBank/DDBJ databases">
        <authorList>
            <consortium name="Pathogen Informatics"/>
            <person name="Doyle S."/>
        </authorList>
    </citation>
    <scope>NUCLEOTIDE SEQUENCE [LARGE SCALE GENOMIC DNA]</scope>
    <source>
        <strain evidence="1 2">NCTC9504</strain>
    </source>
</reference>
<dbReference type="InterPro" id="IPR015421">
    <property type="entry name" value="PyrdxlP-dep_Trfase_major"/>
</dbReference>
<dbReference type="Gene3D" id="3.40.640.10">
    <property type="entry name" value="Type I PLP-dependent aspartate aminotransferase-like (Major domain)"/>
    <property type="match status" value="1"/>
</dbReference>
<gene>
    <name evidence="1" type="ORF">NCTC9504_05036</name>
</gene>